<dbReference type="Proteomes" id="UP000034050">
    <property type="component" value="Unassembled WGS sequence"/>
</dbReference>
<accession>A0A0G1EUH4</accession>
<dbReference type="EMBL" id="LCFD01000008">
    <property type="protein sequence ID" value="KKS86676.1"/>
    <property type="molecule type" value="Genomic_DNA"/>
</dbReference>
<proteinExistence type="predicted"/>
<sequence length="87" mass="10100">MIENIPYKLFKEDGIPGEPNPQTFDEWKAEFIAQMIQNASSCDKYSILTENAHFIVRTPGASIEGYIDLLFKLYEIHDPYCAFKHKK</sequence>
<comment type="caution">
    <text evidence="1">The sequence shown here is derived from an EMBL/GenBank/DDBJ whole genome shotgun (WGS) entry which is preliminary data.</text>
</comment>
<organism evidence="1 2">
    <name type="scientific">Candidatus Gottesmanbacteria bacterium GW2011_GWB1_43_11</name>
    <dbReference type="NCBI Taxonomy" id="1618446"/>
    <lineage>
        <taxon>Bacteria</taxon>
        <taxon>Candidatus Gottesmaniibacteriota</taxon>
    </lineage>
</organism>
<protein>
    <submittedName>
        <fullName evidence="1">Uncharacterized protein</fullName>
    </submittedName>
</protein>
<name>A0A0G1EUH4_9BACT</name>
<dbReference type="AlphaFoldDB" id="A0A0G1EUH4"/>
<evidence type="ECO:0000313" key="1">
    <source>
        <dbReference type="EMBL" id="KKS86676.1"/>
    </source>
</evidence>
<reference evidence="1 2" key="1">
    <citation type="journal article" date="2015" name="Nature">
        <title>rRNA introns, odd ribosomes, and small enigmatic genomes across a large radiation of phyla.</title>
        <authorList>
            <person name="Brown C.T."/>
            <person name="Hug L.A."/>
            <person name="Thomas B.C."/>
            <person name="Sharon I."/>
            <person name="Castelle C.J."/>
            <person name="Singh A."/>
            <person name="Wilkins M.J."/>
            <person name="Williams K.H."/>
            <person name="Banfield J.F."/>
        </authorList>
    </citation>
    <scope>NUCLEOTIDE SEQUENCE [LARGE SCALE GENOMIC DNA]</scope>
</reference>
<evidence type="ECO:0000313" key="2">
    <source>
        <dbReference type="Proteomes" id="UP000034050"/>
    </source>
</evidence>
<dbReference type="STRING" id="1618446.UV61_C0008G0129"/>
<gene>
    <name evidence="1" type="ORF">UV61_C0008G0129</name>
</gene>